<dbReference type="InterPro" id="IPR056488">
    <property type="entry name" value="Zn_ribbon_HMPTM"/>
</dbReference>
<dbReference type="AlphaFoldDB" id="X1VG08"/>
<dbReference type="PANTHER" id="PTHR43306">
    <property type="entry name" value="7,8-DIHYDRO-6-HYDROXYMETHYLPTERIN DIMETHYLTRANSFERASE"/>
    <property type="match status" value="1"/>
</dbReference>
<feature type="domain" description="HMPTM N-terminal zinc ribbon" evidence="1">
    <location>
        <begin position="2"/>
        <end position="42"/>
    </location>
</feature>
<dbReference type="PANTHER" id="PTHR43306:SF1">
    <property type="entry name" value="7,8-DIHYDRO-6-HYDROXYMETHYLPTERIN DIMETHYLTRANSFERASE"/>
    <property type="match status" value="1"/>
</dbReference>
<feature type="non-terminal residue" evidence="2">
    <location>
        <position position="47"/>
    </location>
</feature>
<name>X1VG08_9ZZZZ</name>
<feature type="non-terminal residue" evidence="2">
    <location>
        <position position="1"/>
    </location>
</feature>
<sequence>LTRSLCPECGQLVDAQILIRDRAVYLRKYCPEHGWLEALVSSDADWY</sequence>
<evidence type="ECO:0000259" key="1">
    <source>
        <dbReference type="Pfam" id="PF23545"/>
    </source>
</evidence>
<proteinExistence type="predicted"/>
<reference evidence="2" key="1">
    <citation type="journal article" date="2014" name="Front. Microbiol.">
        <title>High frequency of phylogenetically diverse reductive dehalogenase-homologous genes in deep subseafloor sedimentary metagenomes.</title>
        <authorList>
            <person name="Kawai M."/>
            <person name="Futagami T."/>
            <person name="Toyoda A."/>
            <person name="Takaki Y."/>
            <person name="Nishi S."/>
            <person name="Hori S."/>
            <person name="Arai W."/>
            <person name="Tsubouchi T."/>
            <person name="Morono Y."/>
            <person name="Uchiyama I."/>
            <person name="Ito T."/>
            <person name="Fujiyama A."/>
            <person name="Inagaki F."/>
            <person name="Takami H."/>
        </authorList>
    </citation>
    <scope>NUCLEOTIDE SEQUENCE</scope>
    <source>
        <strain evidence="2">Expedition CK06-06</strain>
    </source>
</reference>
<organism evidence="2">
    <name type="scientific">marine sediment metagenome</name>
    <dbReference type="NCBI Taxonomy" id="412755"/>
    <lineage>
        <taxon>unclassified sequences</taxon>
        <taxon>metagenomes</taxon>
        <taxon>ecological metagenomes</taxon>
    </lineage>
</organism>
<evidence type="ECO:0000313" key="2">
    <source>
        <dbReference type="EMBL" id="GAJ17037.1"/>
    </source>
</evidence>
<accession>X1VG08</accession>
<gene>
    <name evidence="2" type="ORF">S12H4_63291</name>
</gene>
<comment type="caution">
    <text evidence="2">The sequence shown here is derived from an EMBL/GenBank/DDBJ whole genome shotgun (WGS) entry which is preliminary data.</text>
</comment>
<dbReference type="EMBL" id="BARW01042954">
    <property type="protein sequence ID" value="GAJ17037.1"/>
    <property type="molecule type" value="Genomic_DNA"/>
</dbReference>
<protein>
    <recommendedName>
        <fullName evidence="1">HMPTM N-terminal zinc ribbon domain-containing protein</fullName>
    </recommendedName>
</protein>
<dbReference type="Pfam" id="PF23545">
    <property type="entry name" value="Zn_ribbon_HMPTM"/>
    <property type="match status" value="1"/>
</dbReference>
<dbReference type="InterPro" id="IPR034474">
    <property type="entry name" value="Methyltransferase_Class_D"/>
</dbReference>